<accession>A0A371DFQ1</accession>
<dbReference type="Proteomes" id="UP000256964">
    <property type="component" value="Unassembled WGS sequence"/>
</dbReference>
<feature type="compositionally biased region" description="Basic and acidic residues" evidence="2">
    <location>
        <begin position="836"/>
        <end position="851"/>
    </location>
</feature>
<feature type="compositionally biased region" description="Polar residues" evidence="2">
    <location>
        <begin position="86"/>
        <end position="97"/>
    </location>
</feature>
<gene>
    <name evidence="3" type="ORF">OH76DRAFT_1463324</name>
</gene>
<feature type="region of interest" description="Disordered" evidence="2">
    <location>
        <begin position="836"/>
        <end position="873"/>
    </location>
</feature>
<dbReference type="EMBL" id="KZ857395">
    <property type="protein sequence ID" value="RDX51332.1"/>
    <property type="molecule type" value="Genomic_DNA"/>
</dbReference>
<feature type="region of interest" description="Disordered" evidence="2">
    <location>
        <begin position="616"/>
        <end position="639"/>
    </location>
</feature>
<reference evidence="3 4" key="1">
    <citation type="journal article" date="2018" name="Biotechnol. Biofuels">
        <title>Integrative visual omics of the white-rot fungus Polyporus brumalis exposes the biotechnological potential of its oxidative enzymes for delignifying raw plant biomass.</title>
        <authorList>
            <person name="Miyauchi S."/>
            <person name="Rancon A."/>
            <person name="Drula E."/>
            <person name="Hage H."/>
            <person name="Chaduli D."/>
            <person name="Favel A."/>
            <person name="Grisel S."/>
            <person name="Henrissat B."/>
            <person name="Herpoel-Gimbert I."/>
            <person name="Ruiz-Duenas F.J."/>
            <person name="Chevret D."/>
            <person name="Hainaut M."/>
            <person name="Lin J."/>
            <person name="Wang M."/>
            <person name="Pangilinan J."/>
            <person name="Lipzen A."/>
            <person name="Lesage-Meessen L."/>
            <person name="Navarro D."/>
            <person name="Riley R."/>
            <person name="Grigoriev I.V."/>
            <person name="Zhou S."/>
            <person name="Raouche S."/>
            <person name="Rosso M.N."/>
        </authorList>
    </citation>
    <scope>NUCLEOTIDE SEQUENCE [LARGE SCALE GENOMIC DNA]</scope>
    <source>
        <strain evidence="3 4">BRFM 1820</strain>
    </source>
</reference>
<dbReference type="STRING" id="139420.A0A371DFQ1"/>
<sequence>MLGFGGKRKYSDWECSGCKHPFVSEQWLKRHEKKCKAVREQAERAFQLGEENENRQKRRRVTEAEKENQIANMIDDDFRVEVPDTNVANGGDTSNGSPMDMDPIEAPPEVLAPSQPPGRRRRRFMPSWKVRNMLPGPSNLGTGGRDDNPSGDLASRLMEELDSRVRAAEDSASAVDHAASLSTSTDHTGAIANPEHPASQPTLLTRTVRTTANKIGLWRRYTHRPTAVAEEPSLEERFEPRASANASKSSTRTISDIIRPFPNLSAWRWSHWFWARSSSSKTKDDRRALQELVCGPGFEPRDIEGLDFNALEAELDKTPLPWQDPHGGWRETKLTIGIPTGVKPTQAERRTAAAAAREAARDIGVPDSAPSIDVPGIHFDIPGFHYRSIPSVMRSVIEHDHAARDFVWEPYEEYVQLPGNSDAMEERAYSEMWTTDAFITAHRELQDSPTEPGCTLPRVIAGLILSSDGTHVAQFGSASMWPDYLAFANQSKYTRVRPEAHAIHHLAYIPKLPDSVREAIRKIRPKGAVAPLLTHLRRELFHAAWGVILEDDEFLHAYEHGMVLRCSDGVVRRVYPRIFVYSADYPEKVLIATIRDMGRCPCPRCLVTKDRLGAVGSTSDRQARTDSARHDSEERQQKVSEARTRIYNDGYVVNSDVVENLLKDDSLVPTENAFSKIKGLNAHRSFDFHDILVVDLMHEFELGVWKAVFAHLVRILEAHDPILVDQLNERYRQVPIFGRSTIRRFTSDVSEMRKMAARDFEDMLQCSIPCFENLLPSPYNEQVLDLLYVLASWHAAAKLRMHTDSSLKVLDSWTTSLGRHLRHFQRVVCEAFNTHETRREREARQRAEARRNTSTGGSASQAGDRQPRPRKFNLTRYKLHALGDYVTSIIRFRTTDGYSTQPTELEHRRLKARYRRTNKNKATGQIVNIGIREAEMRRMGQELHEVGVHVPGNKPQPAPDADNTPAEVHVHIAKEQHHANAVYIDQWLYENRNDPAFEEFWPRLVDHIRGRVLEQFRGAAPDVENADSAPVYFKHDRLYQHATARFNFTTYDVRRDQDVINTSTDKRDVLVSTQGTATDPSSHPFTYARVLGIYHAEVEHMFSSAPTRVDFLWVRWLEHDTDWPSGDSAKRLDCLRFVPHGSEVDAFGFLDPTHVVRACHLIPGFGEAIPRTTDLLPPSSIRDAEGDWSVLYPNRFVDRDMWMRYLGLGVGHRKMVAMIWTILSPMMKRRRG</sequence>
<keyword evidence="4" id="KW-1185">Reference proteome</keyword>
<dbReference type="AlphaFoldDB" id="A0A371DFQ1"/>
<evidence type="ECO:0000256" key="1">
    <source>
        <dbReference type="SAM" id="Coils"/>
    </source>
</evidence>
<dbReference type="InterPro" id="IPR041078">
    <property type="entry name" value="Plavaka"/>
</dbReference>
<evidence type="ECO:0000313" key="4">
    <source>
        <dbReference type="Proteomes" id="UP000256964"/>
    </source>
</evidence>
<feature type="coiled-coil region" evidence="1">
    <location>
        <begin position="28"/>
        <end position="67"/>
    </location>
</feature>
<evidence type="ECO:0000313" key="3">
    <source>
        <dbReference type="EMBL" id="RDX51332.1"/>
    </source>
</evidence>
<dbReference type="Pfam" id="PF18759">
    <property type="entry name" value="Plavaka"/>
    <property type="match status" value="1"/>
</dbReference>
<feature type="region of interest" description="Disordered" evidence="2">
    <location>
        <begin position="85"/>
        <end position="153"/>
    </location>
</feature>
<evidence type="ECO:0008006" key="5">
    <source>
        <dbReference type="Google" id="ProtNLM"/>
    </source>
</evidence>
<dbReference type="OrthoDB" id="3208495at2759"/>
<proteinExistence type="predicted"/>
<protein>
    <recommendedName>
        <fullName evidence="5">C2H2-type domain-containing protein</fullName>
    </recommendedName>
</protein>
<feature type="compositionally biased region" description="Polar residues" evidence="2">
    <location>
        <begin position="852"/>
        <end position="863"/>
    </location>
</feature>
<keyword evidence="1" id="KW-0175">Coiled coil</keyword>
<name>A0A371DFQ1_9APHY</name>
<feature type="compositionally biased region" description="Basic and acidic residues" evidence="2">
    <location>
        <begin position="621"/>
        <end position="639"/>
    </location>
</feature>
<evidence type="ECO:0000256" key="2">
    <source>
        <dbReference type="SAM" id="MobiDB-lite"/>
    </source>
</evidence>
<organism evidence="3 4">
    <name type="scientific">Lentinus brumalis</name>
    <dbReference type="NCBI Taxonomy" id="2498619"/>
    <lineage>
        <taxon>Eukaryota</taxon>
        <taxon>Fungi</taxon>
        <taxon>Dikarya</taxon>
        <taxon>Basidiomycota</taxon>
        <taxon>Agaricomycotina</taxon>
        <taxon>Agaricomycetes</taxon>
        <taxon>Polyporales</taxon>
        <taxon>Polyporaceae</taxon>
        <taxon>Lentinus</taxon>
    </lineage>
</organism>